<organism evidence="2">
    <name type="scientific">Chromera velia CCMP2878</name>
    <dbReference type="NCBI Taxonomy" id="1169474"/>
    <lineage>
        <taxon>Eukaryota</taxon>
        <taxon>Sar</taxon>
        <taxon>Alveolata</taxon>
        <taxon>Colpodellida</taxon>
        <taxon>Chromeraceae</taxon>
        <taxon>Chromera</taxon>
    </lineage>
</organism>
<proteinExistence type="predicted"/>
<feature type="region of interest" description="Disordered" evidence="1">
    <location>
        <begin position="303"/>
        <end position="403"/>
    </location>
</feature>
<name>A0A0G4F799_9ALVE</name>
<evidence type="ECO:0000313" key="2">
    <source>
        <dbReference type="EMBL" id="CEM08130.1"/>
    </source>
</evidence>
<dbReference type="AlphaFoldDB" id="A0A0G4F799"/>
<feature type="compositionally biased region" description="Basic and acidic residues" evidence="1">
    <location>
        <begin position="317"/>
        <end position="337"/>
    </location>
</feature>
<sequence>MFANTALKFTAEEPPQRQQYANSEEYLQILSLWVRMYASYTRLQKLLGAICVSSFGSDKALHKRANKLAQDPQHTLPQRQIAEELPEFQKRLKDWGAAFIATLQGVQVQLPPDLQKETAWNTFSCFPQLVEGKGFSEAELGGAFQEVQDDLKDRDLEAHDWVAGITFWPLLCEETKALARTKPKKQVGGQGKPVAVKYSWEYQKEVMAEASPTLDPRHTRYDWVPSVASGILCVISGSTGVDMEISTLHKSLLSAAGTSDGKLADLTLQAILSGGVSALTNPDFESMSVETVRQLRQLSSKFASKYDKHFSPSGSRNQKEKEKGSHEKREGSDENGQRRQNGQSEKSHSESSSSSSSGNSFSLSESDVSHIAAQILQMQEKKQSEKEKEKEGEKGNGKKEKVRFSEERVRMANASCGAELQELVRHGGRHVDIVFDYSELPFALQDIPIYEVACATEGEGSEMTAVSSTSEENKEGGGNFDSFQDYLGGEAAFKARFVHC</sequence>
<accession>A0A0G4F799</accession>
<dbReference type="VEuPathDB" id="CryptoDB:Cvel_15489"/>
<protein>
    <submittedName>
        <fullName evidence="2">Uncharacterized protein</fullName>
    </submittedName>
</protein>
<dbReference type="PhylomeDB" id="A0A0G4F799"/>
<feature type="compositionally biased region" description="Basic and acidic residues" evidence="1">
    <location>
        <begin position="379"/>
        <end position="403"/>
    </location>
</feature>
<dbReference type="EMBL" id="CDMZ01000164">
    <property type="protein sequence ID" value="CEM08130.1"/>
    <property type="molecule type" value="Genomic_DNA"/>
</dbReference>
<reference evidence="2" key="1">
    <citation type="submission" date="2014-11" db="EMBL/GenBank/DDBJ databases">
        <authorList>
            <person name="Otto D Thomas"/>
            <person name="Naeem Raeece"/>
        </authorList>
    </citation>
    <scope>NUCLEOTIDE SEQUENCE</scope>
</reference>
<gene>
    <name evidence="2" type="ORF">Cvel_15489</name>
</gene>
<feature type="compositionally biased region" description="Low complexity" evidence="1">
    <location>
        <begin position="350"/>
        <end position="366"/>
    </location>
</feature>
<evidence type="ECO:0000256" key="1">
    <source>
        <dbReference type="SAM" id="MobiDB-lite"/>
    </source>
</evidence>